<reference evidence="1 2" key="1">
    <citation type="submission" date="2024-01" db="EMBL/GenBank/DDBJ databases">
        <title>Comparative genomics of Cryptococcus and Kwoniella reveals pathogenesis evolution and contrasting modes of karyotype evolution via chromosome fusion or intercentromeric recombination.</title>
        <authorList>
            <person name="Coelho M.A."/>
            <person name="David-Palma M."/>
            <person name="Shea T."/>
            <person name="Bowers K."/>
            <person name="McGinley-Smith S."/>
            <person name="Mohammad A.W."/>
            <person name="Gnirke A."/>
            <person name="Yurkov A.M."/>
            <person name="Nowrousian M."/>
            <person name="Sun S."/>
            <person name="Cuomo C.A."/>
            <person name="Heitman J."/>
        </authorList>
    </citation>
    <scope>NUCLEOTIDE SEQUENCE [LARGE SCALE GENOMIC DNA]</scope>
    <source>
        <strain evidence="1 2">CBS 6074</strain>
    </source>
</reference>
<evidence type="ECO:0000313" key="2">
    <source>
        <dbReference type="Proteomes" id="UP001355207"/>
    </source>
</evidence>
<dbReference type="Proteomes" id="UP001355207">
    <property type="component" value="Chromosome 10"/>
</dbReference>
<dbReference type="RefSeq" id="XP_066079308.1">
    <property type="nucleotide sequence ID" value="XM_066223211.1"/>
</dbReference>
<evidence type="ECO:0000313" key="1">
    <source>
        <dbReference type="EMBL" id="WWC92546.1"/>
    </source>
</evidence>
<proteinExistence type="predicted"/>
<organism evidence="1 2">
    <name type="scientific">Kwoniella dendrophila CBS 6074</name>
    <dbReference type="NCBI Taxonomy" id="1295534"/>
    <lineage>
        <taxon>Eukaryota</taxon>
        <taxon>Fungi</taxon>
        <taxon>Dikarya</taxon>
        <taxon>Basidiomycota</taxon>
        <taxon>Agaricomycotina</taxon>
        <taxon>Tremellomycetes</taxon>
        <taxon>Tremellales</taxon>
        <taxon>Cryptococcaceae</taxon>
        <taxon>Kwoniella</taxon>
    </lineage>
</organism>
<keyword evidence="2" id="KW-1185">Reference proteome</keyword>
<dbReference type="GeneID" id="91098173"/>
<protein>
    <submittedName>
        <fullName evidence="1">Uncharacterized protein</fullName>
    </submittedName>
</protein>
<sequence>MIPALRRDVGTLQEGGAIRCKKDNSIAAIVKTDPDSTIRFGIDIPPSIAGESVMMGETTLFGRSQGSIQEKGTINKDTWVDIMSEIFFQNLDSACNNTSIVESLNDQFKKTIFRDFSEALKSEAKEAVRDRLGATYDLVVKPYMEALASKRSISTGSDGN</sequence>
<name>A0AAX4K494_9TREE</name>
<dbReference type="AlphaFoldDB" id="A0AAX4K494"/>
<accession>A0AAX4K494</accession>
<dbReference type="EMBL" id="CP144107">
    <property type="protein sequence ID" value="WWC92546.1"/>
    <property type="molecule type" value="Genomic_DNA"/>
</dbReference>
<gene>
    <name evidence="1" type="ORF">L201_007505</name>
</gene>